<evidence type="ECO:0000313" key="7">
    <source>
        <dbReference type="EMBL" id="AEF93714.1"/>
    </source>
</evidence>
<dbReference type="STRING" id="868595.Desca_0834"/>
<keyword evidence="8" id="KW-1185">Reference proteome</keyword>
<keyword evidence="4 6" id="KW-0143">Chaperone</keyword>
<dbReference type="Gene3D" id="3.55.30.10">
    <property type="entry name" value="Hsp33 domain"/>
    <property type="match status" value="1"/>
</dbReference>
<dbReference type="HOGENOM" id="CLU_054493_1_0_9"/>
<dbReference type="RefSeq" id="WP_003543590.1">
    <property type="nucleotide sequence ID" value="NC_015565.1"/>
</dbReference>
<evidence type="ECO:0000256" key="3">
    <source>
        <dbReference type="ARBA" id="ARBA00023157"/>
    </source>
</evidence>
<dbReference type="SUPFAM" id="SSF64397">
    <property type="entry name" value="Hsp33 domain"/>
    <property type="match status" value="1"/>
</dbReference>
<gene>
    <name evidence="6" type="primary">hslO</name>
    <name evidence="7" type="ordered locus">Desca_0834</name>
</gene>
<dbReference type="GO" id="GO:0005737">
    <property type="term" value="C:cytoplasm"/>
    <property type="evidence" value="ECO:0007669"/>
    <property type="project" value="UniProtKB-SubCell"/>
</dbReference>
<dbReference type="PANTHER" id="PTHR30111:SF1">
    <property type="entry name" value="33 KDA CHAPERONIN"/>
    <property type="match status" value="1"/>
</dbReference>
<dbReference type="HAMAP" id="MF_00117">
    <property type="entry name" value="HslO"/>
    <property type="match status" value="1"/>
</dbReference>
<dbReference type="InterPro" id="IPR016153">
    <property type="entry name" value="Heat_shock_Hsp33_N"/>
</dbReference>
<feature type="disulfide bond" description="Redox-active" evidence="6">
    <location>
        <begin position="269"/>
        <end position="272"/>
    </location>
</feature>
<dbReference type="NCBIfam" id="NF001033">
    <property type="entry name" value="PRK00114.1"/>
    <property type="match status" value="1"/>
</dbReference>
<dbReference type="Pfam" id="PF01430">
    <property type="entry name" value="HSP33"/>
    <property type="match status" value="1"/>
</dbReference>
<dbReference type="KEGG" id="dca:Desca_0834"/>
<keyword evidence="3 6" id="KW-1015">Disulfide bond</keyword>
<dbReference type="SUPFAM" id="SSF118352">
    <property type="entry name" value="HSP33 redox switch-like"/>
    <property type="match status" value="1"/>
</dbReference>
<accession>F6B9D8</accession>
<proteinExistence type="inferred from homology"/>
<dbReference type="PANTHER" id="PTHR30111">
    <property type="entry name" value="33 KDA CHAPERONIN"/>
    <property type="match status" value="1"/>
</dbReference>
<dbReference type="PIRSF" id="PIRSF005261">
    <property type="entry name" value="Heat_shock_Hsp33"/>
    <property type="match status" value="1"/>
</dbReference>
<dbReference type="InterPro" id="IPR000397">
    <property type="entry name" value="Heat_shock_Hsp33"/>
</dbReference>
<dbReference type="eggNOG" id="COG1281">
    <property type="taxonomic scope" value="Bacteria"/>
</dbReference>
<dbReference type="Gene3D" id="3.90.1280.10">
    <property type="entry name" value="HSP33 redox switch-like"/>
    <property type="match status" value="1"/>
</dbReference>
<dbReference type="CDD" id="cd00498">
    <property type="entry name" value="Hsp33"/>
    <property type="match status" value="1"/>
</dbReference>
<keyword evidence="2 6" id="KW-0862">Zinc</keyword>
<dbReference type="GO" id="GO:0044183">
    <property type="term" value="F:protein folding chaperone"/>
    <property type="evidence" value="ECO:0007669"/>
    <property type="project" value="TreeGrafter"/>
</dbReference>
<dbReference type="Proteomes" id="UP000009226">
    <property type="component" value="Chromosome"/>
</dbReference>
<evidence type="ECO:0000256" key="5">
    <source>
        <dbReference type="ARBA" id="ARBA00023284"/>
    </source>
</evidence>
<sequence>MQDYLVRGVSVDGSFRIFAARTTATVEEARVRHNCWPVATAALGRTLTAGLLLGANLKGEDILTIRIMGDGPLGAIVVTANAKGEVRGYVQEPQVHLPSTPAGKLPVGAAVGRGQLHITRDLGLKDPFTGSVDLVSGEIAEDIAHYLTTSEQTPSAVALGVLVETDNSVVAAGGLLLQLLPEAPKDTLEKLEQNLAQLPPVSALIHNGETPENIIDRVTRGIEVKILEKKPVSFNCSCSRQRLEDLLVGIGKDEVTAMLEEQGQAEINCHFCSEQYRFDRDDLLRILDRIEKEKSKPES</sequence>
<evidence type="ECO:0000256" key="1">
    <source>
        <dbReference type="ARBA" id="ARBA00022490"/>
    </source>
</evidence>
<dbReference type="AlphaFoldDB" id="F6B9D8"/>
<dbReference type="GO" id="GO:0051082">
    <property type="term" value="F:unfolded protein binding"/>
    <property type="evidence" value="ECO:0007669"/>
    <property type="project" value="UniProtKB-UniRule"/>
</dbReference>
<comment type="function">
    <text evidence="6">Redox regulated molecular chaperone. Protects both thermally unfolding and oxidatively damaged proteins from irreversible aggregation. Plays an important role in the bacterial defense system toward oxidative stress.</text>
</comment>
<feature type="disulfide bond" description="Redox-active" evidence="6">
    <location>
        <begin position="236"/>
        <end position="238"/>
    </location>
</feature>
<protein>
    <recommendedName>
        <fullName evidence="6">33 kDa chaperonin</fullName>
    </recommendedName>
    <alternativeName>
        <fullName evidence="6">Heat shock protein 33 homolog</fullName>
        <shortName evidence="6">HSP33</shortName>
    </alternativeName>
</protein>
<evidence type="ECO:0000256" key="4">
    <source>
        <dbReference type="ARBA" id="ARBA00023186"/>
    </source>
</evidence>
<keyword evidence="5 6" id="KW-0676">Redox-active center</keyword>
<comment type="similarity">
    <text evidence="6">Belongs to the HSP33 family.</text>
</comment>
<organism evidence="7 8">
    <name type="scientific">Desulfotomaculum nigrificans (strain DSM 14880 / VKM B-2319 / CO-1-SRB)</name>
    <name type="common">Desulfotomaculum carboxydivorans</name>
    <dbReference type="NCBI Taxonomy" id="868595"/>
    <lineage>
        <taxon>Bacteria</taxon>
        <taxon>Bacillati</taxon>
        <taxon>Bacillota</taxon>
        <taxon>Clostridia</taxon>
        <taxon>Eubacteriales</taxon>
        <taxon>Desulfotomaculaceae</taxon>
        <taxon>Desulfotomaculum</taxon>
    </lineage>
</organism>
<name>F6B9D8_DESCC</name>
<keyword evidence="1 6" id="KW-0963">Cytoplasm</keyword>
<dbReference type="InterPro" id="IPR016154">
    <property type="entry name" value="Heat_shock_Hsp33_C"/>
</dbReference>
<evidence type="ECO:0000256" key="6">
    <source>
        <dbReference type="HAMAP-Rule" id="MF_00117"/>
    </source>
</evidence>
<comment type="PTM">
    <text evidence="6">Under oxidizing conditions two disulfide bonds are formed involving the reactive cysteines. Under reducing conditions zinc is bound to the reactive cysteines and the protein is inactive.</text>
</comment>
<dbReference type="GO" id="GO:0042026">
    <property type="term" value="P:protein refolding"/>
    <property type="evidence" value="ECO:0007669"/>
    <property type="project" value="TreeGrafter"/>
</dbReference>
<reference evidence="7 8" key="1">
    <citation type="submission" date="2011-05" db="EMBL/GenBank/DDBJ databases">
        <title>Complete sequence of Desulfotomaculum carboxydivorans CO-1-SRB.</title>
        <authorList>
            <consortium name="US DOE Joint Genome Institute"/>
            <person name="Lucas S."/>
            <person name="Han J."/>
            <person name="Lapidus A."/>
            <person name="Cheng J.-F."/>
            <person name="Goodwin L."/>
            <person name="Pitluck S."/>
            <person name="Peters L."/>
            <person name="Mikhailova N."/>
            <person name="Lu M."/>
            <person name="Han C."/>
            <person name="Tapia R."/>
            <person name="Land M."/>
            <person name="Hauser L."/>
            <person name="Kyrpides N."/>
            <person name="Ivanova N."/>
            <person name="Pagani I."/>
            <person name="Stams A."/>
            <person name="Plugge C."/>
            <person name="Muyzer G."/>
            <person name="Kuever J."/>
            <person name="Parshina S."/>
            <person name="Ivanova A."/>
            <person name="Nazina T."/>
            <person name="Woyke T."/>
        </authorList>
    </citation>
    <scope>NUCLEOTIDE SEQUENCE [LARGE SCALE GENOMIC DNA]</scope>
    <source>
        <strain evidence="8">DSM 14880 / VKM B-2319 / CO-1-SRB</strain>
    </source>
</reference>
<dbReference type="EMBL" id="CP002736">
    <property type="protein sequence ID" value="AEF93714.1"/>
    <property type="molecule type" value="Genomic_DNA"/>
</dbReference>
<evidence type="ECO:0000256" key="2">
    <source>
        <dbReference type="ARBA" id="ARBA00022833"/>
    </source>
</evidence>
<evidence type="ECO:0000313" key="8">
    <source>
        <dbReference type="Proteomes" id="UP000009226"/>
    </source>
</evidence>
<comment type="subcellular location">
    <subcellularLocation>
        <location evidence="6">Cytoplasm</location>
    </subcellularLocation>
</comment>